<feature type="compositionally biased region" description="Acidic residues" evidence="1">
    <location>
        <begin position="1"/>
        <end position="31"/>
    </location>
</feature>
<proteinExistence type="predicted"/>
<dbReference type="Proteomes" id="UP001266305">
    <property type="component" value="Unassembled WGS sequence"/>
</dbReference>
<evidence type="ECO:0000313" key="2">
    <source>
        <dbReference type="EMBL" id="KAK2102891.1"/>
    </source>
</evidence>
<organism evidence="2 3">
    <name type="scientific">Saguinus oedipus</name>
    <name type="common">Cotton-top tamarin</name>
    <name type="synonym">Oedipomidas oedipus</name>
    <dbReference type="NCBI Taxonomy" id="9490"/>
    <lineage>
        <taxon>Eukaryota</taxon>
        <taxon>Metazoa</taxon>
        <taxon>Chordata</taxon>
        <taxon>Craniata</taxon>
        <taxon>Vertebrata</taxon>
        <taxon>Euteleostomi</taxon>
        <taxon>Mammalia</taxon>
        <taxon>Eutheria</taxon>
        <taxon>Euarchontoglires</taxon>
        <taxon>Primates</taxon>
        <taxon>Haplorrhini</taxon>
        <taxon>Platyrrhini</taxon>
        <taxon>Cebidae</taxon>
        <taxon>Callitrichinae</taxon>
        <taxon>Saguinus</taxon>
    </lineage>
</organism>
<dbReference type="EMBL" id="JASSZA010000009">
    <property type="protein sequence ID" value="KAK2102891.1"/>
    <property type="molecule type" value="Genomic_DNA"/>
</dbReference>
<reference evidence="2 3" key="1">
    <citation type="submission" date="2023-05" db="EMBL/GenBank/DDBJ databases">
        <title>B98-5 Cell Line De Novo Hybrid Assembly: An Optical Mapping Approach.</title>
        <authorList>
            <person name="Kananen K."/>
            <person name="Auerbach J.A."/>
            <person name="Kautto E."/>
            <person name="Blachly J.S."/>
        </authorList>
    </citation>
    <scope>NUCLEOTIDE SEQUENCE [LARGE SCALE GENOMIC DNA]</scope>
    <source>
        <strain evidence="2">B95-8</strain>
        <tissue evidence="2">Cell line</tissue>
    </source>
</reference>
<sequence>MKEEIEEEKEMGEEEEEIKEEIEEEEEDAPEDTVSQPGLATGPDRPPSPYTPLLLDSPSAQPPSPTA</sequence>
<name>A0ABQ9V1A8_SAGOE</name>
<evidence type="ECO:0000256" key="1">
    <source>
        <dbReference type="SAM" id="MobiDB-lite"/>
    </source>
</evidence>
<feature type="region of interest" description="Disordered" evidence="1">
    <location>
        <begin position="1"/>
        <end position="67"/>
    </location>
</feature>
<protein>
    <submittedName>
        <fullName evidence="2">Uncharacterized protein</fullName>
    </submittedName>
</protein>
<gene>
    <name evidence="2" type="ORF">P7K49_020558</name>
</gene>
<keyword evidence="3" id="KW-1185">Reference proteome</keyword>
<accession>A0ABQ9V1A8</accession>
<evidence type="ECO:0000313" key="3">
    <source>
        <dbReference type="Proteomes" id="UP001266305"/>
    </source>
</evidence>
<comment type="caution">
    <text evidence="2">The sequence shown here is derived from an EMBL/GenBank/DDBJ whole genome shotgun (WGS) entry which is preliminary data.</text>
</comment>